<feature type="compositionally biased region" description="Low complexity" evidence="1">
    <location>
        <begin position="424"/>
        <end position="437"/>
    </location>
</feature>
<dbReference type="RefSeq" id="XP_020065101.1">
    <property type="nucleotide sequence ID" value="XM_020207524.1"/>
</dbReference>
<dbReference type="Proteomes" id="UP000094285">
    <property type="component" value="Unassembled WGS sequence"/>
</dbReference>
<dbReference type="EMBL" id="KV453911">
    <property type="protein sequence ID" value="ODV79979.1"/>
    <property type="molecule type" value="Genomic_DNA"/>
</dbReference>
<organism evidence="2 3">
    <name type="scientific">Suhomyces tanzawaensis NRRL Y-17324</name>
    <dbReference type="NCBI Taxonomy" id="984487"/>
    <lineage>
        <taxon>Eukaryota</taxon>
        <taxon>Fungi</taxon>
        <taxon>Dikarya</taxon>
        <taxon>Ascomycota</taxon>
        <taxon>Saccharomycotina</taxon>
        <taxon>Pichiomycetes</taxon>
        <taxon>Debaryomycetaceae</taxon>
        <taxon>Suhomyces</taxon>
    </lineage>
</organism>
<dbReference type="STRING" id="984487.A0A1E4SKE3"/>
<dbReference type="AlphaFoldDB" id="A0A1E4SKE3"/>
<protein>
    <submittedName>
        <fullName evidence="2">Uncharacterized protein</fullName>
    </submittedName>
</protein>
<dbReference type="GeneID" id="30981661"/>
<feature type="region of interest" description="Disordered" evidence="1">
    <location>
        <begin position="227"/>
        <end position="256"/>
    </location>
</feature>
<feature type="compositionally biased region" description="Polar residues" evidence="1">
    <location>
        <begin position="470"/>
        <end position="483"/>
    </location>
</feature>
<evidence type="ECO:0000313" key="2">
    <source>
        <dbReference type="EMBL" id="ODV79979.1"/>
    </source>
</evidence>
<feature type="compositionally biased region" description="Polar residues" evidence="1">
    <location>
        <begin position="441"/>
        <end position="459"/>
    </location>
</feature>
<evidence type="ECO:0000313" key="3">
    <source>
        <dbReference type="Proteomes" id="UP000094285"/>
    </source>
</evidence>
<feature type="region of interest" description="Disordered" evidence="1">
    <location>
        <begin position="270"/>
        <end position="371"/>
    </location>
</feature>
<feature type="compositionally biased region" description="Polar residues" evidence="1">
    <location>
        <begin position="24"/>
        <end position="34"/>
    </location>
</feature>
<evidence type="ECO:0000256" key="1">
    <source>
        <dbReference type="SAM" id="MobiDB-lite"/>
    </source>
</evidence>
<feature type="compositionally biased region" description="Polar residues" evidence="1">
    <location>
        <begin position="285"/>
        <end position="302"/>
    </location>
</feature>
<accession>A0A1E4SKE3</accession>
<feature type="region of interest" description="Disordered" evidence="1">
    <location>
        <begin position="21"/>
        <end position="68"/>
    </location>
</feature>
<dbReference type="OrthoDB" id="4022975at2759"/>
<sequence>MSQVSKLLSLTNLMNDKQAEDLALSSSPSTQPKSFISKDYIKDSAHQPRSPAIDQKEQDKKELKPSPTNKEFLDTLKTFNIEKSRYKHYGYQSLMTSQQLDKIVDEAKKSSTPTSNNRLIIDERISEILGLPQQVVEEEDFWPYNVETLNEILRYKVEQEKTRQESAKNEFGCTAIELLKIAKSMNINGDLIPLLFVSPQFTINDLKDKIHKLRNEPDEIIHEILHKSKEPPLEVPKTTPPNGKRKFSDTQLPSFSETAESIKTIVSPLRSPNKLPVTSHRRVVSDSSEVTNRGSNTTSPPTYQLPLPPSAHPPQHRSQQHLPQIPAQPPMYPVYYSPGPGQPQGGAPGYPAHQMGPPASGQPTQEQQGKALGSPYSQKYNQVMYDGASHHGQYGPGAPGYVAQPQYQYFVPPGSNPGGPPSQYMMPVPAGMGMAPPSHAQVPTHQFASESTSRSSPQDDISPYKKQKSTGKTNNINFMITTPKNPPARKYNNPNKEK</sequence>
<reference evidence="3" key="1">
    <citation type="submission" date="2016-05" db="EMBL/GenBank/DDBJ databases">
        <title>Comparative genomics of biotechnologically important yeasts.</title>
        <authorList>
            <consortium name="DOE Joint Genome Institute"/>
            <person name="Riley R."/>
            <person name="Haridas S."/>
            <person name="Wolfe K.H."/>
            <person name="Lopes M.R."/>
            <person name="Hittinger C.T."/>
            <person name="Goker M."/>
            <person name="Salamov A."/>
            <person name="Wisecaver J."/>
            <person name="Long T.M."/>
            <person name="Aerts A.L."/>
            <person name="Barry K."/>
            <person name="Choi C."/>
            <person name="Clum A."/>
            <person name="Coughlan A.Y."/>
            <person name="Deshpande S."/>
            <person name="Douglass A.P."/>
            <person name="Hanson S.J."/>
            <person name="Klenk H.-P."/>
            <person name="Labutti K."/>
            <person name="Lapidus A."/>
            <person name="Lindquist E."/>
            <person name="Lipzen A."/>
            <person name="Meier-Kolthoff J.P."/>
            <person name="Ohm R.A."/>
            <person name="Otillar R.P."/>
            <person name="Pangilinan J."/>
            <person name="Peng Y."/>
            <person name="Rokas A."/>
            <person name="Rosa C.A."/>
            <person name="Scheuner C."/>
            <person name="Sibirny A.A."/>
            <person name="Slot J.C."/>
            <person name="Stielow J.B."/>
            <person name="Sun H."/>
            <person name="Kurtzman C.P."/>
            <person name="Blackwell M."/>
            <person name="Grigoriev I.V."/>
            <person name="Jeffries T.W."/>
        </authorList>
    </citation>
    <scope>NUCLEOTIDE SEQUENCE [LARGE SCALE GENOMIC DNA]</scope>
    <source>
        <strain evidence="3">NRRL Y-17324</strain>
    </source>
</reference>
<keyword evidence="3" id="KW-1185">Reference proteome</keyword>
<feature type="compositionally biased region" description="Basic and acidic residues" evidence="1">
    <location>
        <begin position="54"/>
        <end position="64"/>
    </location>
</feature>
<feature type="region of interest" description="Disordered" evidence="1">
    <location>
        <begin position="424"/>
        <end position="498"/>
    </location>
</feature>
<proteinExistence type="predicted"/>
<name>A0A1E4SKE3_9ASCO</name>
<gene>
    <name evidence="2" type="ORF">CANTADRAFT_25746</name>
</gene>